<evidence type="ECO:0000256" key="1">
    <source>
        <dbReference type="ARBA" id="ARBA00009800"/>
    </source>
</evidence>
<dbReference type="AlphaFoldDB" id="A0AAV8XMS3"/>
<dbReference type="Proteomes" id="UP001162162">
    <property type="component" value="Unassembled WGS sequence"/>
</dbReference>
<dbReference type="GO" id="GO:0016798">
    <property type="term" value="F:hydrolase activity, acting on glycosyl bonds"/>
    <property type="evidence" value="ECO:0007669"/>
    <property type="project" value="InterPro"/>
</dbReference>
<dbReference type="GO" id="GO:0005615">
    <property type="term" value="C:extracellular space"/>
    <property type="evidence" value="ECO:0007669"/>
    <property type="project" value="TreeGrafter"/>
</dbReference>
<dbReference type="InterPro" id="IPR005199">
    <property type="entry name" value="Glyco_hydro_79"/>
</dbReference>
<keyword evidence="2" id="KW-0472">Membrane</keyword>
<evidence type="ECO:0000313" key="4">
    <source>
        <dbReference type="Proteomes" id="UP001162162"/>
    </source>
</evidence>
<comment type="caution">
    <text evidence="3">The sequence shown here is derived from an EMBL/GenBank/DDBJ whole genome shotgun (WGS) entry which is preliminary data.</text>
</comment>
<proteinExistence type="inferred from homology"/>
<reference evidence="3" key="1">
    <citation type="journal article" date="2023" name="Insect Mol. Biol.">
        <title>Genome sequencing provides insights into the evolution of gene families encoding plant cell wall-degrading enzymes in longhorned beetles.</title>
        <authorList>
            <person name="Shin N.R."/>
            <person name="Okamura Y."/>
            <person name="Kirsch R."/>
            <person name="Pauchet Y."/>
        </authorList>
    </citation>
    <scope>NUCLEOTIDE SEQUENCE</scope>
    <source>
        <strain evidence="3">AMC_N1</strain>
    </source>
</reference>
<keyword evidence="2" id="KW-0812">Transmembrane</keyword>
<keyword evidence="4" id="KW-1185">Reference proteome</keyword>
<name>A0AAV8XMS3_9CUCU</name>
<evidence type="ECO:0000313" key="3">
    <source>
        <dbReference type="EMBL" id="KAJ8940371.1"/>
    </source>
</evidence>
<dbReference type="EMBL" id="JAPWTK010000435">
    <property type="protein sequence ID" value="KAJ8940371.1"/>
    <property type="molecule type" value="Genomic_DNA"/>
</dbReference>
<organism evidence="3 4">
    <name type="scientific">Aromia moschata</name>
    <dbReference type="NCBI Taxonomy" id="1265417"/>
    <lineage>
        <taxon>Eukaryota</taxon>
        <taxon>Metazoa</taxon>
        <taxon>Ecdysozoa</taxon>
        <taxon>Arthropoda</taxon>
        <taxon>Hexapoda</taxon>
        <taxon>Insecta</taxon>
        <taxon>Pterygota</taxon>
        <taxon>Neoptera</taxon>
        <taxon>Endopterygota</taxon>
        <taxon>Coleoptera</taxon>
        <taxon>Polyphaga</taxon>
        <taxon>Cucujiformia</taxon>
        <taxon>Chrysomeloidea</taxon>
        <taxon>Cerambycidae</taxon>
        <taxon>Cerambycinae</taxon>
        <taxon>Callichromatini</taxon>
        <taxon>Aromia</taxon>
    </lineage>
</organism>
<dbReference type="GO" id="GO:0016020">
    <property type="term" value="C:membrane"/>
    <property type="evidence" value="ECO:0007669"/>
    <property type="project" value="InterPro"/>
</dbReference>
<protein>
    <recommendedName>
        <fullName evidence="5">Heparanase</fullName>
    </recommendedName>
</protein>
<sequence>MLGMYGRDPRALIIIVEKGTDPSRTVLKKIKFCNVMWSTLAAIFVPLLIVLFIITFAISSVDKIQIIYIDRWKPAPFITSTKFLSISLDSSVIANGFKDFNMTDPKLIKMIGHLSPAFLRVGGTLGDKLCFAPDLIESDKNVENFYERLNEYEDLRFAPNFTMTGTQWLKLTNLAEKAKLDIFFGLNALRRFPNGTWDYRNAESLISFSSEHKLNVNWELGNEPNIFYHKFNKEVSPTQMAKDFATLRSILKKYQIHNQSLLVGPDTTRPIESNNKSTVYLRRFLKGAIHVVDAVTWHQYYMNGRTAKPEDFLNPGIFDYLKIQIQAVKNITKDLHASSKPLWLGETSSAYGGGAPNLSDTFIGSFIWADKLGLSAKMGLEVVVRQSIVKGHYALLDNNYNPNPDWWLSVLHKKFIGIRVVPYYTSCSPAVRLYCHCSKKNIFVGSPSITVFGVNLDNSTANVRIEGLFPDKYEDRTDKIFLTSIYAFELTSDSLFSKTVYLNGKPLKLSKDYDLPKLVPKIVNSRPYVTMPPLSIVFWIIPSSSVEACLELNHL</sequence>
<dbReference type="PANTHER" id="PTHR46145:SF4">
    <property type="entry name" value="HEPARANASE"/>
    <property type="match status" value="1"/>
</dbReference>
<feature type="transmembrane region" description="Helical" evidence="2">
    <location>
        <begin position="35"/>
        <end position="58"/>
    </location>
</feature>
<dbReference type="Gene3D" id="3.20.20.80">
    <property type="entry name" value="Glycosidases"/>
    <property type="match status" value="1"/>
</dbReference>
<comment type="similarity">
    <text evidence="1">Belongs to the glycosyl hydrolase 79 family.</text>
</comment>
<evidence type="ECO:0000256" key="2">
    <source>
        <dbReference type="SAM" id="Phobius"/>
    </source>
</evidence>
<accession>A0AAV8XMS3</accession>
<evidence type="ECO:0008006" key="5">
    <source>
        <dbReference type="Google" id="ProtNLM"/>
    </source>
</evidence>
<dbReference type="PANTHER" id="PTHR46145">
    <property type="entry name" value="HEPARANASE"/>
    <property type="match status" value="1"/>
</dbReference>
<dbReference type="FunFam" id="3.20.20.80:FF:000024">
    <property type="entry name" value="Heparanase 2"/>
    <property type="match status" value="1"/>
</dbReference>
<gene>
    <name evidence="3" type="ORF">NQ318_015764</name>
</gene>
<keyword evidence="2" id="KW-1133">Transmembrane helix</keyword>
<dbReference type="InterPro" id="IPR017853">
    <property type="entry name" value="GH"/>
</dbReference>
<dbReference type="Pfam" id="PF03662">
    <property type="entry name" value="Glyco_hydro_79n"/>
    <property type="match status" value="1"/>
</dbReference>
<dbReference type="SUPFAM" id="SSF51445">
    <property type="entry name" value="(Trans)glycosidases"/>
    <property type="match status" value="1"/>
</dbReference>
<dbReference type="GO" id="GO:0031012">
    <property type="term" value="C:extracellular matrix"/>
    <property type="evidence" value="ECO:0007669"/>
    <property type="project" value="TreeGrafter"/>
</dbReference>